<gene>
    <name evidence="2" type="ORF">G0Q06_12710</name>
</gene>
<name>A0A6B2M563_9BACT</name>
<feature type="signal peptide" evidence="1">
    <location>
        <begin position="1"/>
        <end position="26"/>
    </location>
</feature>
<reference evidence="2 3" key="1">
    <citation type="submission" date="2020-02" db="EMBL/GenBank/DDBJ databases">
        <title>Albibacoteraceae fam. nov., the first described family within the subdivision 4 Verrucomicrobia.</title>
        <authorList>
            <person name="Xi F."/>
        </authorList>
    </citation>
    <scope>NUCLEOTIDE SEQUENCE [LARGE SCALE GENOMIC DNA]</scope>
    <source>
        <strain evidence="2 3">CK1056</strain>
    </source>
</reference>
<dbReference type="EMBL" id="JAAGNX010000003">
    <property type="protein sequence ID" value="NDV63319.1"/>
    <property type="molecule type" value="Genomic_DNA"/>
</dbReference>
<dbReference type="Proteomes" id="UP000478417">
    <property type="component" value="Unassembled WGS sequence"/>
</dbReference>
<organism evidence="2 3">
    <name type="scientific">Oceanipulchritudo coccoides</name>
    <dbReference type="NCBI Taxonomy" id="2706888"/>
    <lineage>
        <taxon>Bacteria</taxon>
        <taxon>Pseudomonadati</taxon>
        <taxon>Verrucomicrobiota</taxon>
        <taxon>Opitutia</taxon>
        <taxon>Puniceicoccales</taxon>
        <taxon>Oceanipulchritudinaceae</taxon>
        <taxon>Oceanipulchritudo</taxon>
    </lineage>
</organism>
<feature type="chain" id="PRO_5025402039" evidence="1">
    <location>
        <begin position="27"/>
        <end position="76"/>
    </location>
</feature>
<keyword evidence="1" id="KW-0732">Signal</keyword>
<evidence type="ECO:0000256" key="1">
    <source>
        <dbReference type="SAM" id="SignalP"/>
    </source>
</evidence>
<dbReference type="RefSeq" id="WP_163966714.1">
    <property type="nucleotide sequence ID" value="NZ_JAAGNX010000003.1"/>
</dbReference>
<proteinExistence type="predicted"/>
<protein>
    <submittedName>
        <fullName evidence="2">Uncharacterized protein</fullName>
    </submittedName>
</protein>
<evidence type="ECO:0000313" key="2">
    <source>
        <dbReference type="EMBL" id="NDV63319.1"/>
    </source>
</evidence>
<accession>A0A6B2M563</accession>
<keyword evidence="3" id="KW-1185">Reference proteome</keyword>
<comment type="caution">
    <text evidence="2">The sequence shown here is derived from an EMBL/GenBank/DDBJ whole genome shotgun (WGS) entry which is preliminary data.</text>
</comment>
<dbReference type="AlphaFoldDB" id="A0A6B2M563"/>
<dbReference type="PROSITE" id="PS51257">
    <property type="entry name" value="PROKAR_LIPOPROTEIN"/>
    <property type="match status" value="1"/>
</dbReference>
<evidence type="ECO:0000313" key="3">
    <source>
        <dbReference type="Proteomes" id="UP000478417"/>
    </source>
</evidence>
<sequence>MKTKPLKSISVFGVVAMLLISGCASPSISDQAQLSRSAMLFSDSPALAGSAELISTIEPGTDSRGGASASGCTVCR</sequence>